<keyword evidence="1" id="KW-0732">Signal</keyword>
<dbReference type="Proteomes" id="UP000180166">
    <property type="component" value="Chromosome"/>
</dbReference>
<dbReference type="Pfam" id="PF19458">
    <property type="entry name" value="DUF5995"/>
    <property type="match status" value="1"/>
</dbReference>
<reference evidence="3 4" key="2">
    <citation type="journal article" date="2016" name="Genome Announc.">
        <title>Draft Genome Sequence of Erythromycin- and Oxytetracycline-Sensitive Nocardia seriolae Strain U-1 (NBRC 110359).</title>
        <authorList>
            <person name="Imajoh M."/>
            <person name="Sukeda M."/>
            <person name="Shimizu M."/>
            <person name="Yamane J."/>
            <person name="Ohnishi K."/>
            <person name="Oshima S."/>
        </authorList>
    </citation>
    <scope>NUCLEOTIDE SEQUENCE [LARGE SCALE GENOMIC DNA]</scope>
    <source>
        <strain evidence="3 4">U-1</strain>
    </source>
</reference>
<dbReference type="AlphaFoldDB" id="A0ABC9YSE8"/>
<gene>
    <name evidence="2" type="ORF">NS506_02407</name>
    <name evidence="3" type="ORF">NSK11_contig00028-0011</name>
</gene>
<keyword evidence="4" id="KW-1185">Reference proteome</keyword>
<dbReference type="EMBL" id="CP017839">
    <property type="protein sequence ID" value="APA96472.1"/>
    <property type="molecule type" value="Genomic_DNA"/>
</dbReference>
<evidence type="ECO:0000256" key="1">
    <source>
        <dbReference type="SAM" id="SignalP"/>
    </source>
</evidence>
<organism evidence="3 4">
    <name type="scientific">Nocardia seriolae</name>
    <dbReference type="NCBI Taxonomy" id="37332"/>
    <lineage>
        <taxon>Bacteria</taxon>
        <taxon>Bacillati</taxon>
        <taxon>Actinomycetota</taxon>
        <taxon>Actinomycetes</taxon>
        <taxon>Mycobacteriales</taxon>
        <taxon>Nocardiaceae</taxon>
        <taxon>Nocardia</taxon>
    </lineage>
</organism>
<sequence length="294" mass="30926">MLNVISRSVVALSFASALVAPVSALAEPVPASCGPVLSSAASAEVAELSDTSTIGGADGLAKLEEAVARHHRITELFEQRGDRRGAFATGLDVVEGAAVMPLQRDPQAFADPDYAHRLSYDLLRRFLDNVHAEFTGGTPEPHWANYFTLAADCSASPARVALAGYNAHLVIDLPRTVAATGSTPADAGDYFKIVASIAATGDLITERTDRIYQAKMGPLWRFYFVGEGLDSVLGKGVATTPMLVVGDLAANTTIFANGLALANPALAPAISAEIEFERQTAERAFDILAQLNGI</sequence>
<dbReference type="InterPro" id="IPR046037">
    <property type="entry name" value="DUF5995"/>
</dbReference>
<reference evidence="4" key="1">
    <citation type="submission" date="2015-07" db="EMBL/GenBank/DDBJ databases">
        <title>Nocardia seriolae U-1 whole genome shotgun sequence.</title>
        <authorList>
            <person name="Imajoh M."/>
            <person name="Fukumoto Y."/>
            <person name="Sukeda M."/>
            <person name="Yamane J."/>
            <person name="Yamasaki K."/>
            <person name="Shimizu M."/>
            <person name="Ohnishi K."/>
            <person name="Oshima S."/>
        </authorList>
    </citation>
    <scope>NUCLEOTIDE SEQUENCE [LARGE SCALE GENOMIC DNA]</scope>
    <source>
        <strain evidence="4">U-1</strain>
    </source>
</reference>
<evidence type="ECO:0000313" key="5">
    <source>
        <dbReference type="Proteomes" id="UP000180166"/>
    </source>
</evidence>
<name>A0ABC9YSE8_9NOCA</name>
<feature type="signal peptide" evidence="1">
    <location>
        <begin position="1"/>
        <end position="26"/>
    </location>
</feature>
<dbReference type="GeneID" id="93373143"/>
<dbReference type="RefSeq" id="WP_228102494.1">
    <property type="nucleotide sequence ID" value="NZ_AP017900.1"/>
</dbReference>
<feature type="chain" id="PRO_5044722392" evidence="1">
    <location>
        <begin position="27"/>
        <end position="294"/>
    </location>
</feature>
<evidence type="ECO:0000313" key="2">
    <source>
        <dbReference type="EMBL" id="APA96472.1"/>
    </source>
</evidence>
<accession>A0ABC9YSE8</accession>
<dbReference type="Proteomes" id="UP000037179">
    <property type="component" value="Unassembled WGS sequence"/>
</dbReference>
<evidence type="ECO:0000313" key="3">
    <source>
        <dbReference type="EMBL" id="GAP28098.1"/>
    </source>
</evidence>
<protein>
    <submittedName>
        <fullName evidence="3">Uncharacterized protein</fullName>
    </submittedName>
</protein>
<dbReference type="KEGG" id="nsr:NS506_02407"/>
<dbReference type="EMBL" id="BBYQ01000028">
    <property type="protein sequence ID" value="GAP28098.1"/>
    <property type="molecule type" value="Genomic_DNA"/>
</dbReference>
<reference evidence="2 5" key="3">
    <citation type="submission" date="2016-10" db="EMBL/GenBank/DDBJ databases">
        <title>Genome sequence of Nocardia seriolae strain EM150506, isolated from Anguila japonica.</title>
        <authorList>
            <person name="Han H.-J."/>
        </authorList>
    </citation>
    <scope>NUCLEOTIDE SEQUENCE [LARGE SCALE GENOMIC DNA]</scope>
    <source>
        <strain evidence="2 5">EM150506</strain>
    </source>
</reference>
<proteinExistence type="predicted"/>
<evidence type="ECO:0000313" key="4">
    <source>
        <dbReference type="Proteomes" id="UP000037179"/>
    </source>
</evidence>